<evidence type="ECO:0000313" key="1">
    <source>
        <dbReference type="EMBL" id="JAE30593.1"/>
    </source>
</evidence>
<name>A0A0A9HCK3_ARUDO</name>
<dbReference type="AlphaFoldDB" id="A0A0A9HCK3"/>
<reference evidence="1" key="2">
    <citation type="journal article" date="2015" name="Data Brief">
        <title>Shoot transcriptome of the giant reed, Arundo donax.</title>
        <authorList>
            <person name="Barrero R.A."/>
            <person name="Guerrero F.D."/>
            <person name="Moolhuijzen P."/>
            <person name="Goolsby J.A."/>
            <person name="Tidwell J."/>
            <person name="Bellgard S.E."/>
            <person name="Bellgard M.I."/>
        </authorList>
    </citation>
    <scope>NUCLEOTIDE SEQUENCE</scope>
    <source>
        <tissue evidence="1">Shoot tissue taken approximately 20 cm above the soil surface</tissue>
    </source>
</reference>
<reference evidence="1" key="1">
    <citation type="submission" date="2014-09" db="EMBL/GenBank/DDBJ databases">
        <authorList>
            <person name="Magalhaes I.L.F."/>
            <person name="Oliveira U."/>
            <person name="Santos F.R."/>
            <person name="Vidigal T.H.D.A."/>
            <person name="Brescovit A.D."/>
            <person name="Santos A.J."/>
        </authorList>
    </citation>
    <scope>NUCLEOTIDE SEQUENCE</scope>
    <source>
        <tissue evidence="1">Shoot tissue taken approximately 20 cm above the soil surface</tissue>
    </source>
</reference>
<accession>A0A0A9HCK3</accession>
<protein>
    <submittedName>
        <fullName evidence="1">Uncharacterized protein</fullName>
    </submittedName>
</protein>
<proteinExistence type="predicted"/>
<dbReference type="EMBL" id="GBRH01167303">
    <property type="protein sequence ID" value="JAE30593.1"/>
    <property type="molecule type" value="Transcribed_RNA"/>
</dbReference>
<sequence>MSIFSSELGEARTKLTVFISKY</sequence>
<organism evidence="1">
    <name type="scientific">Arundo donax</name>
    <name type="common">Giant reed</name>
    <name type="synonym">Donax arundinaceus</name>
    <dbReference type="NCBI Taxonomy" id="35708"/>
    <lineage>
        <taxon>Eukaryota</taxon>
        <taxon>Viridiplantae</taxon>
        <taxon>Streptophyta</taxon>
        <taxon>Embryophyta</taxon>
        <taxon>Tracheophyta</taxon>
        <taxon>Spermatophyta</taxon>
        <taxon>Magnoliopsida</taxon>
        <taxon>Liliopsida</taxon>
        <taxon>Poales</taxon>
        <taxon>Poaceae</taxon>
        <taxon>PACMAD clade</taxon>
        <taxon>Arundinoideae</taxon>
        <taxon>Arundineae</taxon>
        <taxon>Arundo</taxon>
    </lineage>
</organism>